<dbReference type="PANTHER" id="PTHR47237:SF2">
    <property type="entry name" value="BLL4206 PROTEIN"/>
    <property type="match status" value="1"/>
</dbReference>
<dbReference type="InterPro" id="IPR052729">
    <property type="entry name" value="Acyl/Acetyltrans_Enzymes"/>
</dbReference>
<dbReference type="InterPro" id="IPR000182">
    <property type="entry name" value="GNAT_dom"/>
</dbReference>
<name>A0ABY0NA42_9HYPH</name>
<dbReference type="Pfam" id="PF18014">
    <property type="entry name" value="Acetyltransf_18"/>
    <property type="match status" value="1"/>
</dbReference>
<keyword evidence="3" id="KW-1185">Reference proteome</keyword>
<dbReference type="Gene3D" id="3.40.630.90">
    <property type="match status" value="1"/>
</dbReference>
<dbReference type="Proteomes" id="UP000199468">
    <property type="component" value="Unassembled WGS sequence"/>
</dbReference>
<protein>
    <submittedName>
        <fullName evidence="2">Acetyltransferase (GNAT) family protein</fullName>
    </submittedName>
</protein>
<dbReference type="SUPFAM" id="SSF55729">
    <property type="entry name" value="Acyl-CoA N-acyltransferases (Nat)"/>
    <property type="match status" value="1"/>
</dbReference>
<dbReference type="Gene3D" id="3.40.630.30">
    <property type="match status" value="1"/>
</dbReference>
<evidence type="ECO:0000259" key="1">
    <source>
        <dbReference type="PROSITE" id="PS51186"/>
    </source>
</evidence>
<dbReference type="EMBL" id="FNBZ01000001">
    <property type="protein sequence ID" value="SDF19814.1"/>
    <property type="molecule type" value="Genomic_DNA"/>
</dbReference>
<comment type="caution">
    <text evidence="2">The sequence shown here is derived from an EMBL/GenBank/DDBJ whole genome shotgun (WGS) entry which is preliminary data.</text>
</comment>
<gene>
    <name evidence="2" type="ORF">SAMN05421844_10136</name>
</gene>
<organism evidence="2 3">
    <name type="scientific">Bosea robiniae</name>
    <dbReference type="NCBI Taxonomy" id="1036780"/>
    <lineage>
        <taxon>Bacteria</taxon>
        <taxon>Pseudomonadati</taxon>
        <taxon>Pseudomonadota</taxon>
        <taxon>Alphaproteobacteria</taxon>
        <taxon>Hyphomicrobiales</taxon>
        <taxon>Boseaceae</taxon>
        <taxon>Bosea</taxon>
    </lineage>
</organism>
<accession>A0ABY0NA42</accession>
<feature type="domain" description="N-acetyltransferase" evidence="1">
    <location>
        <begin position="20"/>
        <end position="151"/>
    </location>
</feature>
<evidence type="ECO:0000313" key="3">
    <source>
        <dbReference type="Proteomes" id="UP000199468"/>
    </source>
</evidence>
<proteinExistence type="predicted"/>
<dbReference type="PROSITE" id="PS51186">
    <property type="entry name" value="GNAT"/>
    <property type="match status" value="1"/>
</dbReference>
<dbReference type="InterPro" id="IPR041496">
    <property type="entry name" value="YitH/HolE_GNAT"/>
</dbReference>
<dbReference type="Pfam" id="PF13508">
    <property type="entry name" value="Acetyltransf_7"/>
    <property type="match status" value="1"/>
</dbReference>
<dbReference type="PANTHER" id="PTHR47237">
    <property type="entry name" value="SLL0310 PROTEIN"/>
    <property type="match status" value="1"/>
</dbReference>
<dbReference type="InterPro" id="IPR016181">
    <property type="entry name" value="Acyl_CoA_acyltransferase"/>
</dbReference>
<evidence type="ECO:0000313" key="2">
    <source>
        <dbReference type="EMBL" id="SDF19814.1"/>
    </source>
</evidence>
<reference evidence="2 3" key="1">
    <citation type="submission" date="2016-10" db="EMBL/GenBank/DDBJ databases">
        <authorList>
            <person name="Varghese N."/>
            <person name="Submissions S."/>
        </authorList>
    </citation>
    <scope>NUCLEOTIDE SEQUENCE [LARGE SCALE GENOMIC DNA]</scope>
    <source>
        <strain evidence="2 3">DSM 26672</strain>
    </source>
</reference>
<sequence length="296" mass="31912">MRLIHDATDTKRSSMDQETIDLVAFEERHLDGALQLSREAGWPHRREDWAMLLALSNGFVMLQGEVVVGTAMMTPFADESARIAMVIVAATMRGRGLGRRLMDAALQACGERECCLTATADGLPLYEKLGFRAADEIRQHQGHLREGTAIPVPMRGIAWARAEDFATIAALDRQALGFDRRTLLHLLAETAQVAILREGDRITGFGALRPFGRGEVIGPVIAETETQAQAILSFLINARAGTFLRVDTPLPAGLSPWLAACGLAHVGGGIAMRRNAASRQPIGPAKPFALASQALG</sequence>
<dbReference type="CDD" id="cd04301">
    <property type="entry name" value="NAT_SF"/>
    <property type="match status" value="1"/>
</dbReference>